<dbReference type="InterPro" id="IPR014305">
    <property type="entry name" value="RNA_pol_sigma-G_actinobac"/>
</dbReference>
<dbReference type="InterPro" id="IPR036388">
    <property type="entry name" value="WH-like_DNA-bd_sf"/>
</dbReference>
<dbReference type="OrthoDB" id="3806887at2"/>
<evidence type="ECO:0000256" key="5">
    <source>
        <dbReference type="ARBA" id="ARBA00023163"/>
    </source>
</evidence>
<dbReference type="CDD" id="cd06171">
    <property type="entry name" value="Sigma70_r4"/>
    <property type="match status" value="1"/>
</dbReference>
<name>A0A543GHG4_9PSEU</name>
<keyword evidence="4" id="KW-0731">Sigma factor</keyword>
<dbReference type="RefSeq" id="WP_142101149.1">
    <property type="nucleotide sequence ID" value="NZ_VFPH01000001.1"/>
</dbReference>
<evidence type="ECO:0000259" key="8">
    <source>
        <dbReference type="Pfam" id="PF12680"/>
    </source>
</evidence>
<dbReference type="NCBIfam" id="TIGR02960">
    <property type="entry name" value="SigX5"/>
    <property type="match status" value="1"/>
</dbReference>
<dbReference type="PANTHER" id="PTHR43133:SF65">
    <property type="entry name" value="ECF RNA POLYMERASE SIGMA FACTOR SIGG"/>
    <property type="match status" value="1"/>
</dbReference>
<dbReference type="InterPro" id="IPR013249">
    <property type="entry name" value="RNA_pol_sigma70_r4_t2"/>
</dbReference>
<dbReference type="GO" id="GO:0006352">
    <property type="term" value="P:DNA-templated transcription initiation"/>
    <property type="evidence" value="ECO:0007669"/>
    <property type="project" value="InterPro"/>
</dbReference>
<evidence type="ECO:0000256" key="4">
    <source>
        <dbReference type="ARBA" id="ARBA00023082"/>
    </source>
</evidence>
<organism evidence="9 10">
    <name type="scientific">Pseudonocardia cypriaca</name>
    <dbReference type="NCBI Taxonomy" id="882449"/>
    <lineage>
        <taxon>Bacteria</taxon>
        <taxon>Bacillati</taxon>
        <taxon>Actinomycetota</taxon>
        <taxon>Actinomycetes</taxon>
        <taxon>Pseudonocardiales</taxon>
        <taxon>Pseudonocardiaceae</taxon>
        <taxon>Pseudonocardia</taxon>
    </lineage>
</organism>
<dbReference type="InterPro" id="IPR014284">
    <property type="entry name" value="RNA_pol_sigma-70_dom"/>
</dbReference>
<protein>
    <submittedName>
        <fullName evidence="9">RNA polymerase sigma-70 factor (ECF subfamily)</fullName>
    </submittedName>
</protein>
<evidence type="ECO:0000313" key="10">
    <source>
        <dbReference type="Proteomes" id="UP000319818"/>
    </source>
</evidence>
<dbReference type="Pfam" id="PF12680">
    <property type="entry name" value="SnoaL_2"/>
    <property type="match status" value="1"/>
</dbReference>
<accession>A0A543GHG4</accession>
<evidence type="ECO:0000256" key="2">
    <source>
        <dbReference type="ARBA" id="ARBA00011344"/>
    </source>
</evidence>
<dbReference type="NCBIfam" id="TIGR02937">
    <property type="entry name" value="sigma70-ECF"/>
    <property type="match status" value="1"/>
</dbReference>
<reference evidence="9 10" key="1">
    <citation type="submission" date="2019-06" db="EMBL/GenBank/DDBJ databases">
        <title>Sequencing the genomes of 1000 actinobacteria strains.</title>
        <authorList>
            <person name="Klenk H.-P."/>
        </authorList>
    </citation>
    <scope>NUCLEOTIDE SEQUENCE [LARGE SCALE GENOMIC DNA]</scope>
    <source>
        <strain evidence="9 10">DSM 45511</strain>
    </source>
</reference>
<evidence type="ECO:0000313" key="9">
    <source>
        <dbReference type="EMBL" id="TQM45509.1"/>
    </source>
</evidence>
<dbReference type="Gene3D" id="1.10.1740.10">
    <property type="match status" value="1"/>
</dbReference>
<proteinExistence type="inferred from homology"/>
<evidence type="ECO:0000259" key="6">
    <source>
        <dbReference type="Pfam" id="PF04542"/>
    </source>
</evidence>
<feature type="domain" description="RNA polymerase sigma-70 region 2" evidence="6">
    <location>
        <begin position="13"/>
        <end position="79"/>
    </location>
</feature>
<dbReference type="InterPro" id="IPR013324">
    <property type="entry name" value="RNA_pol_sigma_r3/r4-like"/>
</dbReference>
<evidence type="ECO:0000256" key="1">
    <source>
        <dbReference type="ARBA" id="ARBA00010641"/>
    </source>
</evidence>
<dbReference type="AlphaFoldDB" id="A0A543GHG4"/>
<dbReference type="NCBIfam" id="NF006089">
    <property type="entry name" value="PRK08241.1"/>
    <property type="match status" value="1"/>
</dbReference>
<dbReference type="PANTHER" id="PTHR43133">
    <property type="entry name" value="RNA POLYMERASE ECF-TYPE SIGMA FACTO"/>
    <property type="match status" value="1"/>
</dbReference>
<feature type="domain" description="RNA polymerase sigma factor 70 region 4 type 2" evidence="7">
    <location>
        <begin position="132"/>
        <end position="184"/>
    </location>
</feature>
<keyword evidence="5" id="KW-0804">Transcription</keyword>
<feature type="domain" description="SnoaL-like" evidence="8">
    <location>
        <begin position="211"/>
        <end position="306"/>
    </location>
</feature>
<dbReference type="Proteomes" id="UP000319818">
    <property type="component" value="Unassembled WGS sequence"/>
</dbReference>
<dbReference type="Gene3D" id="1.10.10.10">
    <property type="entry name" value="Winged helix-like DNA-binding domain superfamily/Winged helix DNA-binding domain"/>
    <property type="match status" value="1"/>
</dbReference>
<comment type="similarity">
    <text evidence="1">Belongs to the sigma-70 factor family. ECF subfamily.</text>
</comment>
<keyword evidence="10" id="KW-1185">Reference proteome</keyword>
<dbReference type="SUPFAM" id="SSF54427">
    <property type="entry name" value="NTF2-like"/>
    <property type="match status" value="1"/>
</dbReference>
<dbReference type="InterPro" id="IPR032710">
    <property type="entry name" value="NTF2-like_dom_sf"/>
</dbReference>
<dbReference type="InterPro" id="IPR039425">
    <property type="entry name" value="RNA_pol_sigma-70-like"/>
</dbReference>
<dbReference type="GO" id="GO:0003677">
    <property type="term" value="F:DNA binding"/>
    <property type="evidence" value="ECO:0007669"/>
    <property type="project" value="InterPro"/>
</dbReference>
<comment type="caution">
    <text evidence="9">The sequence shown here is derived from an EMBL/GenBank/DDBJ whole genome shotgun (WGS) entry which is preliminary data.</text>
</comment>
<dbReference type="SUPFAM" id="SSF88659">
    <property type="entry name" value="Sigma3 and sigma4 domains of RNA polymerase sigma factors"/>
    <property type="match status" value="1"/>
</dbReference>
<dbReference type="Pfam" id="PF04542">
    <property type="entry name" value="Sigma70_r2"/>
    <property type="match status" value="1"/>
</dbReference>
<dbReference type="EMBL" id="VFPH01000001">
    <property type="protein sequence ID" value="TQM45509.1"/>
    <property type="molecule type" value="Genomic_DNA"/>
</dbReference>
<dbReference type="SUPFAM" id="SSF88946">
    <property type="entry name" value="Sigma2 domain of RNA polymerase sigma factors"/>
    <property type="match status" value="1"/>
</dbReference>
<dbReference type="Pfam" id="PF08281">
    <property type="entry name" value="Sigma70_r4_2"/>
    <property type="match status" value="1"/>
</dbReference>
<gene>
    <name evidence="9" type="ORF">FB388_2909</name>
</gene>
<evidence type="ECO:0000259" key="7">
    <source>
        <dbReference type="Pfam" id="PF08281"/>
    </source>
</evidence>
<keyword evidence="3" id="KW-0805">Transcription regulation</keyword>
<comment type="subunit">
    <text evidence="2">Interacts transiently with the RNA polymerase catalytic core formed by RpoA, RpoB, RpoC and RpoZ (2 alpha, 1 beta, 1 beta' and 1 omega subunit) to form the RNA polymerase holoenzyme that can initiate transcription.</text>
</comment>
<sequence>MTVTADAPSGTWEQHRVELTAYCYRMLGSSADAEDAVQDTMVRAWRSYEKFEGRSSVRSWLYKIATNVCLTMLDSRQRRATPMDFGPAASTDGPAPAQKPEIAWLEPIPDARVLPPASDPAELAVAKESVRLAFVAALQHLPARQRAVLILREVLQWKASEVAELLGTTVASVNSALQRARATLAEQELAQPGPKGDGAGELDADHQELLTRYAEAFERYDVGALVHLLHEDAILNMPPYDIWLQGVEEIQKWWIGPGAPCRGSKLQPLTANGMAAFAQWRPNPDGDGYYAWALQVLDIKDDRIVGYTAFLDVDTLFPMWDMPLRLDREGRPIPG</sequence>
<dbReference type="InterPro" id="IPR013325">
    <property type="entry name" value="RNA_pol_sigma_r2"/>
</dbReference>
<dbReference type="InterPro" id="IPR037401">
    <property type="entry name" value="SnoaL-like"/>
</dbReference>
<evidence type="ECO:0000256" key="3">
    <source>
        <dbReference type="ARBA" id="ARBA00023015"/>
    </source>
</evidence>
<dbReference type="Gene3D" id="3.10.450.50">
    <property type="match status" value="1"/>
</dbReference>
<dbReference type="InterPro" id="IPR007627">
    <property type="entry name" value="RNA_pol_sigma70_r2"/>
</dbReference>
<dbReference type="GO" id="GO:0016987">
    <property type="term" value="F:sigma factor activity"/>
    <property type="evidence" value="ECO:0007669"/>
    <property type="project" value="UniProtKB-KW"/>
</dbReference>